<evidence type="ECO:0000256" key="5">
    <source>
        <dbReference type="SAM" id="MobiDB-lite"/>
    </source>
</evidence>
<dbReference type="InterPro" id="IPR009057">
    <property type="entry name" value="Homeodomain-like_sf"/>
</dbReference>
<organism evidence="7 8">
    <name type="scientific">Novipirellula caenicola</name>
    <dbReference type="NCBI Taxonomy" id="1536901"/>
    <lineage>
        <taxon>Bacteria</taxon>
        <taxon>Pseudomonadati</taxon>
        <taxon>Planctomycetota</taxon>
        <taxon>Planctomycetia</taxon>
        <taxon>Pirellulales</taxon>
        <taxon>Pirellulaceae</taxon>
        <taxon>Novipirellula</taxon>
    </lineage>
</organism>
<dbReference type="SUPFAM" id="SSF51215">
    <property type="entry name" value="Regulatory protein AraC"/>
    <property type="match status" value="1"/>
</dbReference>
<feature type="region of interest" description="Disordered" evidence="5">
    <location>
        <begin position="1"/>
        <end position="24"/>
    </location>
</feature>
<comment type="caution">
    <text evidence="7">The sequence shown here is derived from an EMBL/GenBank/DDBJ whole genome shotgun (WGS) entry which is preliminary data.</text>
</comment>
<protein>
    <submittedName>
        <fullName evidence="7">HTH-type transcriptional activator RhaR</fullName>
    </submittedName>
</protein>
<dbReference type="Gene3D" id="1.10.10.60">
    <property type="entry name" value="Homeodomain-like"/>
    <property type="match status" value="2"/>
</dbReference>
<evidence type="ECO:0000256" key="3">
    <source>
        <dbReference type="ARBA" id="ARBA00023159"/>
    </source>
</evidence>
<dbReference type="InterPro" id="IPR018060">
    <property type="entry name" value="HTH_AraC"/>
</dbReference>
<evidence type="ECO:0000313" key="7">
    <source>
        <dbReference type="EMBL" id="GAA5509175.1"/>
    </source>
</evidence>
<dbReference type="InterPro" id="IPR037923">
    <property type="entry name" value="HTH-like"/>
</dbReference>
<sequence>MTKPRDESSPNLANRPNRGAYDQPFSGVGVEFDPLKMPCSDTEVTLHEAGFYLHNAGWNYPSVYSPFWRVYYDYTSGHHVQFADRRIAMGPKHILVIPDHQRFDCVGDSPVAKFWIHFSCRRMLDPMVQVPILISPDRVLQAMLDEIPRLFDKGAPTDRVHVRALSLAMLVYLLAEEKLLRQQRLPDEIAYAVQQINECPERAWRNSELAMQASLQTESFIRKFKVAMSETPMRYVQQVRIREACRLLVDTSLSIEAIALRLGFPDRYYFSRVFKTHTNQSPAAYRKSATAVE</sequence>
<keyword evidence="3" id="KW-0010">Activator</keyword>
<evidence type="ECO:0000313" key="8">
    <source>
        <dbReference type="Proteomes" id="UP001416858"/>
    </source>
</evidence>
<dbReference type="EMBL" id="BAABRO010000012">
    <property type="protein sequence ID" value="GAA5509175.1"/>
    <property type="molecule type" value="Genomic_DNA"/>
</dbReference>
<keyword evidence="2" id="KW-0238">DNA-binding</keyword>
<dbReference type="PANTHER" id="PTHR46796">
    <property type="entry name" value="HTH-TYPE TRANSCRIPTIONAL ACTIVATOR RHAS-RELATED"/>
    <property type="match status" value="1"/>
</dbReference>
<keyword evidence="8" id="KW-1185">Reference proteome</keyword>
<gene>
    <name evidence="7" type="primary">rhaR_3</name>
    <name evidence="7" type="ORF">Rcae01_04673</name>
</gene>
<evidence type="ECO:0000259" key="6">
    <source>
        <dbReference type="PROSITE" id="PS01124"/>
    </source>
</evidence>
<dbReference type="PROSITE" id="PS00041">
    <property type="entry name" value="HTH_ARAC_FAMILY_1"/>
    <property type="match status" value="1"/>
</dbReference>
<dbReference type="InterPro" id="IPR018062">
    <property type="entry name" value="HTH_AraC-typ_CS"/>
</dbReference>
<name>A0ABP9VVK7_9BACT</name>
<dbReference type="PROSITE" id="PS01124">
    <property type="entry name" value="HTH_ARAC_FAMILY_2"/>
    <property type="match status" value="1"/>
</dbReference>
<feature type="domain" description="HTH araC/xylS-type" evidence="6">
    <location>
        <begin position="190"/>
        <end position="288"/>
    </location>
</feature>
<dbReference type="Proteomes" id="UP001416858">
    <property type="component" value="Unassembled WGS sequence"/>
</dbReference>
<dbReference type="SMART" id="SM00342">
    <property type="entry name" value="HTH_ARAC"/>
    <property type="match status" value="1"/>
</dbReference>
<keyword evidence="4" id="KW-0804">Transcription</keyword>
<evidence type="ECO:0000256" key="4">
    <source>
        <dbReference type="ARBA" id="ARBA00023163"/>
    </source>
</evidence>
<dbReference type="SUPFAM" id="SSF46689">
    <property type="entry name" value="Homeodomain-like"/>
    <property type="match status" value="1"/>
</dbReference>
<proteinExistence type="predicted"/>
<accession>A0ABP9VVK7</accession>
<dbReference type="Pfam" id="PF12833">
    <property type="entry name" value="HTH_18"/>
    <property type="match status" value="1"/>
</dbReference>
<evidence type="ECO:0000256" key="1">
    <source>
        <dbReference type="ARBA" id="ARBA00023015"/>
    </source>
</evidence>
<keyword evidence="1" id="KW-0805">Transcription regulation</keyword>
<evidence type="ECO:0000256" key="2">
    <source>
        <dbReference type="ARBA" id="ARBA00023125"/>
    </source>
</evidence>
<reference evidence="7 8" key="1">
    <citation type="submission" date="2024-02" db="EMBL/GenBank/DDBJ databases">
        <title>Rhodopirellula caenicola NBRC 110016.</title>
        <authorList>
            <person name="Ichikawa N."/>
            <person name="Katano-Makiyama Y."/>
            <person name="Hidaka K."/>
        </authorList>
    </citation>
    <scope>NUCLEOTIDE SEQUENCE [LARGE SCALE GENOMIC DNA]</scope>
    <source>
        <strain evidence="7 8">NBRC 110016</strain>
    </source>
</reference>
<dbReference type="InterPro" id="IPR050204">
    <property type="entry name" value="AraC_XylS_family_regulators"/>
</dbReference>